<evidence type="ECO:0000259" key="1">
    <source>
        <dbReference type="Pfam" id="PF07238"/>
    </source>
</evidence>
<organism evidence="2 3">
    <name type="scientific">Actinoplanes oblitus</name>
    <dbReference type="NCBI Taxonomy" id="3040509"/>
    <lineage>
        <taxon>Bacteria</taxon>
        <taxon>Bacillati</taxon>
        <taxon>Actinomycetota</taxon>
        <taxon>Actinomycetes</taxon>
        <taxon>Micromonosporales</taxon>
        <taxon>Micromonosporaceae</taxon>
        <taxon>Actinoplanes</taxon>
    </lineage>
</organism>
<dbReference type="Pfam" id="PF07238">
    <property type="entry name" value="PilZ"/>
    <property type="match status" value="1"/>
</dbReference>
<evidence type="ECO:0000313" key="2">
    <source>
        <dbReference type="EMBL" id="WIM98675.1"/>
    </source>
</evidence>
<evidence type="ECO:0000313" key="3">
    <source>
        <dbReference type="Proteomes" id="UP001240150"/>
    </source>
</evidence>
<proteinExistence type="predicted"/>
<protein>
    <submittedName>
        <fullName evidence="2">PilZ domain-containing protein</fullName>
    </submittedName>
</protein>
<dbReference type="InterPro" id="IPR009875">
    <property type="entry name" value="PilZ_domain"/>
</dbReference>
<dbReference type="Gene3D" id="2.40.10.220">
    <property type="entry name" value="predicted glycosyltransferase like domains"/>
    <property type="match status" value="1"/>
</dbReference>
<keyword evidence="3" id="KW-1185">Reference proteome</keyword>
<dbReference type="EMBL" id="CP126980">
    <property type="protein sequence ID" value="WIM98675.1"/>
    <property type="molecule type" value="Genomic_DNA"/>
</dbReference>
<dbReference type="Proteomes" id="UP001240150">
    <property type="component" value="Chromosome"/>
</dbReference>
<dbReference type="SUPFAM" id="SSF141371">
    <property type="entry name" value="PilZ domain-like"/>
    <property type="match status" value="1"/>
</dbReference>
<feature type="domain" description="PilZ" evidence="1">
    <location>
        <begin position="92"/>
        <end position="193"/>
    </location>
</feature>
<reference evidence="2 3" key="1">
    <citation type="submission" date="2023-06" db="EMBL/GenBank/DDBJ databases">
        <authorList>
            <person name="Yushchuk O."/>
            <person name="Binda E."/>
            <person name="Ruckert-Reed C."/>
            <person name="Fedorenko V."/>
            <person name="Kalinowski J."/>
            <person name="Marinelli F."/>
        </authorList>
    </citation>
    <scope>NUCLEOTIDE SEQUENCE [LARGE SCALE GENOMIC DNA]</scope>
    <source>
        <strain evidence="2 3">NRRL 3884</strain>
    </source>
</reference>
<sequence length="210" mass="23451">MDLPEIGSPIFLALGDGVNIRSRLESVDDGTFSVAAPLETNGPDGFLPGYEFEVFWVPPRTRIKMPVLLKGVTDSSPFRWTLFPTAEPEISNRREYARGGAGAPIRLFGEWGDQWLQGQMLDISEGGLRFWVPDAKMFSEGDYMRALVWLGNGEAEIKGKVYAVRPAGDEPGHHVVLIFKTMDPLAQMIRQYVIAWEIGERRKARARVAA</sequence>
<gene>
    <name evidence="2" type="ORF">ACTOB_002282</name>
</gene>
<name>A0ABY8WP69_9ACTN</name>
<accession>A0ABY8WP69</accession>
<dbReference type="RefSeq" id="WP_284920056.1">
    <property type="nucleotide sequence ID" value="NZ_CP126980.1"/>
</dbReference>